<dbReference type="Proteomes" id="UP000255207">
    <property type="component" value="Unassembled WGS sequence"/>
</dbReference>
<dbReference type="EMBL" id="QQTP01000045">
    <property type="protein sequence ID" value="RDJ19606.1"/>
    <property type="molecule type" value="Genomic_DNA"/>
</dbReference>
<dbReference type="AlphaFoldDB" id="A0A370KXB9"/>
<dbReference type="InterPro" id="IPR006315">
    <property type="entry name" value="OM_autotransptr_brl_dom"/>
</dbReference>
<dbReference type="InterPro" id="IPR030895">
    <property type="entry name" value="T5SS_PEPC_rpt"/>
</dbReference>
<dbReference type="NCBIfam" id="TIGR01414">
    <property type="entry name" value="autotrans_barl"/>
    <property type="match status" value="1"/>
</dbReference>
<sequence length="496" mass="47605">TSNDATLGFFGGSSGTATIDGAGSNWTANGAISVGGSGAGTLTITNGATVQDAGGYIAGGASPGDVTVSGAGSSWINTSLVVGINGPASLTIADGGTVSAGTATLASTASSSGTLNIGAAAGSAAAGAGRLDAAALQFGAGAGTIVFNHTDANYSFDAALSGSGTINQLAGNTTLTADSSTFAGAANVLGGRLAVNGSLANTSVAVSGTGILGGSGRVGAVDVQAGGTVAPGNSIGTLNVGSITFAVGSTYQVEVNAAGQGDRIVAAGLATLNGGTVGVLAGAGNYPLSTRYTILTANGGVSGQFAAVTSNFAFLTPALSYDATNAYVTLDRTAAPPDPSVPEKPQPIAFASVAATRNQAATAGAVESLGSGSVFDAVLFQSAEGARAAFDALSGEIHASAKGVLVEEGAALRDAATGRLRSAFGAVGAAQMATMNYGFTADLAPSATGPMPKLRSDRFALWGQGYGSWGRSESDRNAGKLTRSSGGLMVGGDVAV</sequence>
<dbReference type="NCBIfam" id="TIGR04393">
    <property type="entry name" value="rpt_T5SS_PEPC"/>
    <property type="match status" value="2"/>
</dbReference>
<evidence type="ECO:0000313" key="2">
    <source>
        <dbReference type="Proteomes" id="UP000255207"/>
    </source>
</evidence>
<accession>A0A370KXB9</accession>
<keyword evidence="2" id="KW-1185">Reference proteome</keyword>
<dbReference type="OrthoDB" id="9804931at2"/>
<proteinExistence type="predicted"/>
<dbReference type="GO" id="GO:0019867">
    <property type="term" value="C:outer membrane"/>
    <property type="evidence" value="ECO:0007669"/>
    <property type="project" value="InterPro"/>
</dbReference>
<organism evidence="1 2">
    <name type="scientific">Bosea caraganae</name>
    <dbReference type="NCBI Taxonomy" id="2763117"/>
    <lineage>
        <taxon>Bacteria</taxon>
        <taxon>Pseudomonadati</taxon>
        <taxon>Pseudomonadota</taxon>
        <taxon>Alphaproteobacteria</taxon>
        <taxon>Hyphomicrobiales</taxon>
        <taxon>Boseaceae</taxon>
        <taxon>Bosea</taxon>
    </lineage>
</organism>
<dbReference type="InterPro" id="IPR011050">
    <property type="entry name" value="Pectin_lyase_fold/virulence"/>
</dbReference>
<feature type="non-terminal residue" evidence="1">
    <location>
        <position position="496"/>
    </location>
</feature>
<dbReference type="SUPFAM" id="SSF51126">
    <property type="entry name" value="Pectin lyase-like"/>
    <property type="match status" value="1"/>
</dbReference>
<feature type="non-terminal residue" evidence="1">
    <location>
        <position position="1"/>
    </location>
</feature>
<evidence type="ECO:0000313" key="1">
    <source>
        <dbReference type="EMBL" id="RDJ19606.1"/>
    </source>
</evidence>
<reference evidence="2" key="1">
    <citation type="submission" date="2018-07" db="EMBL/GenBank/DDBJ databases">
        <authorList>
            <person name="Safronova V.I."/>
            <person name="Chirak E.R."/>
            <person name="Sazanova A.L."/>
        </authorList>
    </citation>
    <scope>NUCLEOTIDE SEQUENCE [LARGE SCALE GENOMIC DNA]</scope>
    <source>
        <strain evidence="2">RCAM04685</strain>
    </source>
</reference>
<dbReference type="SUPFAM" id="SSF103515">
    <property type="entry name" value="Autotransporter"/>
    <property type="match status" value="1"/>
</dbReference>
<comment type="caution">
    <text evidence="1">The sequence shown here is derived from an EMBL/GenBank/DDBJ whole genome shotgun (WGS) entry which is preliminary data.</text>
</comment>
<protein>
    <submittedName>
        <fullName evidence="1">Autotransporter outer membrane beta-barrel domain-containing protein</fullName>
    </submittedName>
</protein>
<dbReference type="InterPro" id="IPR036709">
    <property type="entry name" value="Autotransporte_beta_dom_sf"/>
</dbReference>
<dbReference type="RefSeq" id="WP_114832874.1">
    <property type="nucleotide sequence ID" value="NZ_QQTP01000045.1"/>
</dbReference>
<name>A0A370KXB9_9HYPH</name>
<gene>
    <name evidence="1" type="ORF">DWE98_28945</name>
</gene>